<feature type="signal peptide" evidence="19">
    <location>
        <begin position="1"/>
        <end position="21"/>
    </location>
</feature>
<dbReference type="SMART" id="SM00235">
    <property type="entry name" value="ZnMc"/>
    <property type="match status" value="1"/>
</dbReference>
<dbReference type="SUPFAM" id="SSF46689">
    <property type="entry name" value="Homeodomain-like"/>
    <property type="match status" value="1"/>
</dbReference>
<feature type="DNA-binding region" description="Homeobox" evidence="17">
    <location>
        <begin position="1742"/>
        <end position="1804"/>
    </location>
</feature>
<name>A0AA85FCV1_9TREM</name>
<dbReference type="GO" id="GO:0008270">
    <property type="term" value="F:zinc ion binding"/>
    <property type="evidence" value="ECO:0007669"/>
    <property type="project" value="UniProtKB-UniRule"/>
</dbReference>
<feature type="binding site" evidence="18">
    <location>
        <position position="429"/>
    </location>
    <ligand>
        <name>Zn(2+)</name>
        <dbReference type="ChEBI" id="CHEBI:29105"/>
        <note>catalytic</note>
    </ligand>
</feature>
<comment type="caution">
    <text evidence="16">Lacks conserved residue(s) required for the propagation of feature annotation.</text>
</comment>
<evidence type="ECO:0000256" key="2">
    <source>
        <dbReference type="ARBA" id="ARBA00008446"/>
    </source>
</evidence>
<evidence type="ECO:0000259" key="23">
    <source>
        <dbReference type="PROSITE" id="PS50071"/>
    </source>
</evidence>
<dbReference type="Gene3D" id="1.10.10.60">
    <property type="entry name" value="Homeodomain-like"/>
    <property type="match status" value="1"/>
</dbReference>
<evidence type="ECO:0000259" key="24">
    <source>
        <dbReference type="PROSITE" id="PS51864"/>
    </source>
</evidence>
<evidence type="ECO:0000256" key="19">
    <source>
        <dbReference type="RuleBase" id="RU361183"/>
    </source>
</evidence>
<dbReference type="PROSITE" id="PS51864">
    <property type="entry name" value="ASTACIN"/>
    <property type="match status" value="1"/>
</dbReference>
<keyword evidence="11 17" id="KW-0238">DNA-binding</keyword>
<evidence type="ECO:0000256" key="11">
    <source>
        <dbReference type="ARBA" id="ARBA00023125"/>
    </source>
</evidence>
<evidence type="ECO:0000256" key="13">
    <source>
        <dbReference type="ARBA" id="ARBA00023157"/>
    </source>
</evidence>
<dbReference type="CDD" id="cd00054">
    <property type="entry name" value="EGF_CA"/>
    <property type="match status" value="2"/>
</dbReference>
<evidence type="ECO:0000256" key="20">
    <source>
        <dbReference type="SAM" id="MobiDB-lite"/>
    </source>
</evidence>
<feature type="region of interest" description="Disordered" evidence="20">
    <location>
        <begin position="2065"/>
        <end position="2084"/>
    </location>
</feature>
<feature type="domain" description="Peptidase M12A" evidence="24">
    <location>
        <begin position="331"/>
        <end position="530"/>
    </location>
</feature>
<dbReference type="GO" id="GO:0004222">
    <property type="term" value="F:metalloendopeptidase activity"/>
    <property type="evidence" value="ECO:0007669"/>
    <property type="project" value="UniProtKB-UniRule"/>
</dbReference>
<keyword evidence="5 18" id="KW-0479">Metal-binding</keyword>
<evidence type="ECO:0000256" key="9">
    <source>
        <dbReference type="ARBA" id="ARBA00022833"/>
    </source>
</evidence>
<dbReference type="Pfam" id="PF14670">
    <property type="entry name" value="FXa_inhibition"/>
    <property type="match status" value="2"/>
</dbReference>
<organism evidence="25 26">
    <name type="scientific">Schistosoma rodhaini</name>
    <dbReference type="NCBI Taxonomy" id="6188"/>
    <lineage>
        <taxon>Eukaryota</taxon>
        <taxon>Metazoa</taxon>
        <taxon>Spiralia</taxon>
        <taxon>Lophotrochozoa</taxon>
        <taxon>Platyhelminthes</taxon>
        <taxon>Trematoda</taxon>
        <taxon>Digenea</taxon>
        <taxon>Strigeidida</taxon>
        <taxon>Schistosomatoidea</taxon>
        <taxon>Schistosomatidae</taxon>
        <taxon>Schistosoma</taxon>
    </lineage>
</organism>
<dbReference type="GO" id="GO:0006508">
    <property type="term" value="P:proteolysis"/>
    <property type="evidence" value="ECO:0007669"/>
    <property type="project" value="UniProtKB-KW"/>
</dbReference>
<dbReference type="PROSITE" id="PS01186">
    <property type="entry name" value="EGF_2"/>
    <property type="match status" value="2"/>
</dbReference>
<evidence type="ECO:0000256" key="17">
    <source>
        <dbReference type="PROSITE-ProRule" id="PRU00108"/>
    </source>
</evidence>
<evidence type="ECO:0000256" key="16">
    <source>
        <dbReference type="PROSITE-ProRule" id="PRU00076"/>
    </source>
</evidence>
<dbReference type="PROSITE" id="PS01187">
    <property type="entry name" value="EGF_CA"/>
    <property type="match status" value="2"/>
</dbReference>
<dbReference type="Gene3D" id="3.40.390.10">
    <property type="entry name" value="Collagenase (Catalytic Domain)"/>
    <property type="match status" value="1"/>
</dbReference>
<comment type="cofactor">
    <cofactor evidence="18 19">
        <name>Zn(2+)</name>
        <dbReference type="ChEBI" id="CHEBI:29105"/>
    </cofactor>
    <text evidence="18 19">Binds 1 zinc ion per subunit.</text>
</comment>
<feature type="binding site" evidence="18">
    <location>
        <position position="425"/>
    </location>
    <ligand>
        <name>Zn(2+)</name>
        <dbReference type="ChEBI" id="CHEBI:29105"/>
        <note>catalytic</note>
    </ligand>
</feature>
<feature type="domain" description="CUB" evidence="21">
    <location>
        <begin position="776"/>
        <end position="888"/>
    </location>
</feature>
<evidence type="ECO:0000259" key="21">
    <source>
        <dbReference type="PROSITE" id="PS01180"/>
    </source>
</evidence>
<feature type="domain" description="EGF-like" evidence="22">
    <location>
        <begin position="888"/>
        <end position="928"/>
    </location>
</feature>
<evidence type="ECO:0000256" key="5">
    <source>
        <dbReference type="ARBA" id="ARBA00022723"/>
    </source>
</evidence>
<keyword evidence="6 19" id="KW-0732">Signal</keyword>
<dbReference type="InterPro" id="IPR006026">
    <property type="entry name" value="Peptidase_Metallo"/>
</dbReference>
<feature type="binding site" evidence="18">
    <location>
        <position position="435"/>
    </location>
    <ligand>
        <name>Zn(2+)</name>
        <dbReference type="ChEBI" id="CHEBI:29105"/>
        <note>catalytic</note>
    </ligand>
</feature>
<evidence type="ECO:0000256" key="12">
    <source>
        <dbReference type="ARBA" id="ARBA00023155"/>
    </source>
</evidence>
<feature type="domain" description="CUB" evidence="21">
    <location>
        <begin position="1203"/>
        <end position="1333"/>
    </location>
</feature>
<dbReference type="PANTHER" id="PTHR24251:SF43">
    <property type="entry name" value="TOLLOID-LIKE PROTEIN 2"/>
    <property type="match status" value="1"/>
</dbReference>
<dbReference type="PROSITE" id="PS00027">
    <property type="entry name" value="HOMEOBOX_1"/>
    <property type="match status" value="1"/>
</dbReference>
<dbReference type="InterPro" id="IPR001356">
    <property type="entry name" value="HD"/>
</dbReference>
<dbReference type="Pfam" id="PF05920">
    <property type="entry name" value="Homeobox_KN"/>
    <property type="match status" value="1"/>
</dbReference>
<evidence type="ECO:0000256" key="3">
    <source>
        <dbReference type="ARBA" id="ARBA00022536"/>
    </source>
</evidence>
<dbReference type="SUPFAM" id="SSF49854">
    <property type="entry name" value="Spermadhesin, CUB domain"/>
    <property type="match status" value="5"/>
</dbReference>
<dbReference type="PROSITE" id="PS00010">
    <property type="entry name" value="ASX_HYDROXYL"/>
    <property type="match status" value="2"/>
</dbReference>
<keyword evidence="3 16" id="KW-0245">EGF-like domain</keyword>
<accession>A0AA85FCV1</accession>
<dbReference type="InterPro" id="IPR001881">
    <property type="entry name" value="EGF-like_Ca-bd_dom"/>
</dbReference>
<reference evidence="25" key="1">
    <citation type="submission" date="2022-06" db="EMBL/GenBank/DDBJ databases">
        <authorList>
            <person name="Berger JAMES D."/>
            <person name="Berger JAMES D."/>
        </authorList>
    </citation>
    <scope>NUCLEOTIDE SEQUENCE [LARGE SCALE GENOMIC DNA]</scope>
</reference>
<dbReference type="PROSITE" id="PS01180">
    <property type="entry name" value="CUB"/>
    <property type="match status" value="5"/>
</dbReference>
<dbReference type="SMART" id="SM00179">
    <property type="entry name" value="EGF_CA"/>
    <property type="match status" value="2"/>
</dbReference>
<keyword evidence="14" id="KW-0325">Glycoprotein</keyword>
<dbReference type="InterPro" id="IPR009057">
    <property type="entry name" value="Homeodomain-like_sf"/>
</dbReference>
<proteinExistence type="inferred from homology"/>
<dbReference type="CDD" id="cd00086">
    <property type="entry name" value="homeodomain"/>
    <property type="match status" value="1"/>
</dbReference>
<feature type="domain" description="CUB" evidence="21">
    <location>
        <begin position="635"/>
        <end position="775"/>
    </location>
</feature>
<dbReference type="PANTHER" id="PTHR24251">
    <property type="entry name" value="OVOCHYMASE-RELATED"/>
    <property type="match status" value="1"/>
</dbReference>
<dbReference type="Proteomes" id="UP000050792">
    <property type="component" value="Unassembled WGS sequence"/>
</dbReference>
<dbReference type="GO" id="GO:0005634">
    <property type="term" value="C:nucleus"/>
    <property type="evidence" value="ECO:0007669"/>
    <property type="project" value="UniProtKB-SubCell"/>
</dbReference>
<dbReference type="InterPro" id="IPR001506">
    <property type="entry name" value="Peptidase_M12A"/>
</dbReference>
<dbReference type="SUPFAM" id="SSF55486">
    <property type="entry name" value="Metalloproteases ('zincins'), catalytic domain"/>
    <property type="match status" value="1"/>
</dbReference>
<keyword evidence="25" id="KW-1185">Reference proteome</keyword>
<dbReference type="PROSITE" id="PS50071">
    <property type="entry name" value="HOMEOBOX_2"/>
    <property type="match status" value="1"/>
</dbReference>
<dbReference type="EC" id="3.4.24.-" evidence="19"/>
<dbReference type="InterPro" id="IPR000152">
    <property type="entry name" value="EGF-type_Asp/Asn_hydroxyl_site"/>
</dbReference>
<keyword evidence="4 18" id="KW-0645">Protease</keyword>
<dbReference type="InterPro" id="IPR000742">
    <property type="entry name" value="EGF"/>
</dbReference>
<feature type="compositionally biased region" description="Low complexity" evidence="20">
    <location>
        <begin position="2072"/>
        <end position="2084"/>
    </location>
</feature>
<dbReference type="InterPro" id="IPR024079">
    <property type="entry name" value="MetalloPept_cat_dom_sf"/>
</dbReference>
<keyword evidence="8 18" id="KW-0378">Hydrolase</keyword>
<feature type="domain" description="EGF-like" evidence="22">
    <location>
        <begin position="1044"/>
        <end position="1083"/>
    </location>
</feature>
<dbReference type="PROSITE" id="PS50026">
    <property type="entry name" value="EGF_3"/>
    <property type="match status" value="2"/>
</dbReference>
<dbReference type="InterPro" id="IPR017970">
    <property type="entry name" value="Homeobox_CS"/>
</dbReference>
<keyword evidence="9 18" id="KW-0862">Zinc</keyword>
<sequence>MNFPVDHFFILINAFVHLVVNIQLVWLNPHVTEETIVNIPKVYFIHPGPSVSRSQLIKNQFQSYNGSHFEKPYNYKVKKHKMNNNATNNNNSRFYNGTQTNSRPMHKKIFKDYNISKTTLFVERLHEKVNYFIPKSLKFEPEKDLAILYPESTWLDPCKATAYYGDIALDEHESQIMLSKGMVLSDDPLQIWNLEDNKETNTGRNKHSNIPNSNPLDDIKREISTHLAGNSRHLKQKHIRSYKDMADRNLPRKLKNLTSKRRDQSKKFSQRWQRRRNELIKRRRYNQLKAETQAFIQLNKSYQQKADILMFTPEQRKRKEFSQGKRRSKRAATAYVSRTWTNGVIPYIIQANFSSETKATIMKAMRHWENYTCLSFVERQPHHRSYIIFTEKACGCCSYVGRRSEDEPQAISIGKNCDKKGIVIHELGHVIGFWHEHTRPDRDEHVDILLDNVVEGQDFNFKKMDPGEVNSLGEPYDYSSIMHYAKGTFAKANKDETIRPKACCPRPPIGQRIQLSPGDIRQTNKLYLCPACGRTLLEPVGSLSSPQMAWKLEDRFGGLEQSIQLGNAISVDHLLPDDNENMYHPYRSLTNGNSIDGGEDHSLIGMVNDNNYKLKTLPYNPFKGSFNNEEVPLIAMSRLSKLSKTSSSSTLGFTSASPILCQWRINAASGERIRLNFTHMDISGPITQDSIHTPNNLNDLHKAYELNQKSINRISCINDYVEIRDGYYSGSPLIGRYCGQNLPPQLISTGSRLWLEYRRSAGSMTTGFIADYEAICGGELQMEEGTLTSPNYPEFYRPSKECVWQIIVPVGYSVALIFHSFQLEKHDTCVYDYLEVRDGLKDTSPLLKKLCGSHLPTPIKSTNNVMYVKFVSDSSVEKQGFTATFQKEFDECKTMKHGCSHTCVNTLGGYRCQCEIGYELHADGKRCEDACGGVINESNGTIQTPLFPDLYPPKKNCIWKILAPPKTTIFLNFTHFNLEGHNRACRYDFINVYNGSTDNQQKIGTFCGDQIPEPITSHTNELSIEFYSDTSVQRTGFRAVFFTDRDECADNNGGCQHLCRNTIGSYHCACRPGFNLYGRYECKENIKTGCQQDISSPDGEIITPNWPNEYPVKQNCHWKITVTPGHRVKVIFADFELESHQQCTYDQVIAYDGPTNSSAFLGQYCGSRKPGPIISSQNQLLLTFNSDSSVQRKGFRAQHTTICGGHLTADNVAQTLYSHAKFGDLDYESNQQCYWTITPKLDNHTVLLKFLYFEVEEETLCTYDYLRVFDGGDPKGKLLGGFCGRTLSSQNSSEPLNLDGVFSTTSLLLTTLNSNNSTRCYEKHQYQQQYSEDDEINVTNDTISTSSSSNNITPTTITSGMIKANKKVTSYPEYTQVNVQRKNSNDTSPNEHNDYITKEVTTSTISLSSSSSPLSSTFLSGVENRDNTTLITTSNNDIINKNRTPSINYTNIHEPFNRSLLNFVNQTMNQSELDKSELSTHRKFPISSTLPSMSSTPVRNLFPNTITNNNAANNDINQLAHNKQLDSFLQGQTTLNALSLAYSSLIANGLCSIGKEYEKAFTADSNNNTINNNGINTHSNITSQSDKFKSILQRSSIANLFKQHSMISTSETASIQPSVGTAISPISTAQSSPSSIFLANSLEKINSGNLSNSFIPNINNIINNNNVSNPRHVHQVQKSFLNPILGNESNSCQLNFPAIMNDLLIENLESWQHLQKNAVSSNIDPHLLNFYNGSCCPVELTNTNRRKNATRETTSLLKSWLNEHRKNPYPTKGEKIMLALITKMSLTQVSTWFANARRRLKKENKVTWNLRTDCLSDVEHDEQSIENEDIDCDDDNDDKVNTNDHDVNSSNTNEHNLQGITGLEGLKHYLLSKNTENYDKLSLSKLFDKNGNLQTIIESNKSKLSSRLRNFTNNCDQLDCIPSKRPSLDYNDHVLTNVSTVNSLNQEKEYCTNKSSTNVKLETRKIWSLVDMMNEQNNNSQNSRHELFDDKTTMNVQNNICDNWSLEENSDSQQPPKNLWKTSNESFTHQMKMNTVIADSPDIIRNNNNMNDDNVNRKLVGNSSFPITSVGNNSSTSSTTDSNIDIPNDSSSLFSPSTLAAFYLYYQQNLQRAQEQNHLITTSLSNQYPLTGHQQKSHGQKLPPLNSPNLNNNNNILYTKPFLQYDEHLSSLFQGNSSLNLNLLNKETQQYARSLCLHKNHSNQQVTTSPSEES</sequence>
<dbReference type="InterPro" id="IPR018097">
    <property type="entry name" value="EGF_Ca-bd_CS"/>
</dbReference>
<feature type="active site" evidence="18">
    <location>
        <position position="426"/>
    </location>
</feature>
<dbReference type="GO" id="GO:0003677">
    <property type="term" value="F:DNA binding"/>
    <property type="evidence" value="ECO:0007669"/>
    <property type="project" value="UniProtKB-UniRule"/>
</dbReference>
<evidence type="ECO:0000313" key="26">
    <source>
        <dbReference type="WBParaSite" id="SRDH1_4590.1"/>
    </source>
</evidence>
<feature type="domain" description="CUB" evidence="21">
    <location>
        <begin position="931"/>
        <end position="1044"/>
    </location>
</feature>
<dbReference type="SMART" id="SM00389">
    <property type="entry name" value="HOX"/>
    <property type="match status" value="1"/>
</dbReference>
<dbReference type="Pfam" id="PF00431">
    <property type="entry name" value="CUB"/>
    <property type="match status" value="5"/>
</dbReference>
<reference evidence="26" key="2">
    <citation type="submission" date="2023-11" db="UniProtKB">
        <authorList>
            <consortium name="WormBaseParasite"/>
        </authorList>
    </citation>
    <scope>IDENTIFICATION</scope>
</reference>
<dbReference type="FunFam" id="1.10.10.60:FF:000003">
    <property type="entry name" value="Iroquois-class homeobox protein IRX"/>
    <property type="match status" value="1"/>
</dbReference>
<evidence type="ECO:0000256" key="8">
    <source>
        <dbReference type="ARBA" id="ARBA00022801"/>
    </source>
</evidence>
<feature type="domain" description="Homeobox" evidence="23">
    <location>
        <begin position="1740"/>
        <end position="1803"/>
    </location>
</feature>
<dbReference type="Gene3D" id="2.60.120.290">
    <property type="entry name" value="Spermadhesin, CUB domain"/>
    <property type="match status" value="5"/>
</dbReference>
<keyword evidence="7" id="KW-0677">Repeat</keyword>
<evidence type="ECO:0000256" key="15">
    <source>
        <dbReference type="ARBA" id="ARBA00023242"/>
    </source>
</evidence>
<dbReference type="GO" id="GO:0000981">
    <property type="term" value="F:DNA-binding transcription factor activity, RNA polymerase II-specific"/>
    <property type="evidence" value="ECO:0007669"/>
    <property type="project" value="InterPro"/>
</dbReference>
<evidence type="ECO:0000313" key="25">
    <source>
        <dbReference type="Proteomes" id="UP000050792"/>
    </source>
</evidence>
<dbReference type="WBParaSite" id="SRDH1_4590.1">
    <property type="protein sequence ID" value="SRDH1_4590.1"/>
    <property type="gene ID" value="SRDH1_4590"/>
</dbReference>
<feature type="domain" description="CUB" evidence="21">
    <location>
        <begin position="1090"/>
        <end position="1202"/>
    </location>
</feature>
<evidence type="ECO:0000256" key="4">
    <source>
        <dbReference type="ARBA" id="ARBA00022670"/>
    </source>
</evidence>
<keyword evidence="13 18" id="KW-1015">Disulfide bond</keyword>
<dbReference type="InterPro" id="IPR035914">
    <property type="entry name" value="Sperma_CUB_dom_sf"/>
</dbReference>
<feature type="disulfide bond" evidence="18">
    <location>
        <begin position="396"/>
        <end position="397"/>
    </location>
</feature>
<feature type="region of interest" description="Disordered" evidence="20">
    <location>
        <begin position="2129"/>
        <end position="2150"/>
    </location>
</feature>
<dbReference type="PRINTS" id="PR00480">
    <property type="entry name" value="ASTACIN"/>
</dbReference>
<dbReference type="GO" id="GO:0005509">
    <property type="term" value="F:calcium ion binding"/>
    <property type="evidence" value="ECO:0007669"/>
    <property type="project" value="InterPro"/>
</dbReference>
<dbReference type="FunFam" id="2.10.25.10:FF:000010">
    <property type="entry name" value="Pro-epidermal growth factor"/>
    <property type="match status" value="1"/>
</dbReference>
<dbReference type="InterPro" id="IPR008422">
    <property type="entry name" value="KN_HD"/>
</dbReference>
<comment type="subcellular location">
    <subcellularLocation>
        <location evidence="1 17">Nucleus</location>
    </subcellularLocation>
</comment>
<dbReference type="SUPFAM" id="SSF57196">
    <property type="entry name" value="EGF/Laminin"/>
    <property type="match status" value="2"/>
</dbReference>
<keyword evidence="10 18" id="KW-0482">Metalloprotease</keyword>
<dbReference type="Gene3D" id="2.10.25.10">
    <property type="entry name" value="Laminin"/>
    <property type="match status" value="2"/>
</dbReference>
<evidence type="ECO:0000256" key="18">
    <source>
        <dbReference type="PROSITE-ProRule" id="PRU01211"/>
    </source>
</evidence>
<comment type="similarity">
    <text evidence="2">Belongs to the TALE/IRO homeobox family.</text>
</comment>
<keyword evidence="12 17" id="KW-0371">Homeobox</keyword>
<dbReference type="SMART" id="SM00181">
    <property type="entry name" value="EGF"/>
    <property type="match status" value="2"/>
</dbReference>
<evidence type="ECO:0000259" key="22">
    <source>
        <dbReference type="PROSITE" id="PS50026"/>
    </source>
</evidence>
<protein>
    <recommendedName>
        <fullName evidence="19">Metalloendopeptidase</fullName>
        <ecNumber evidence="19">3.4.24.-</ecNumber>
    </recommendedName>
</protein>
<feature type="chain" id="PRO_5041517057" description="Metalloendopeptidase" evidence="19">
    <location>
        <begin position="22"/>
        <end position="2214"/>
    </location>
</feature>
<dbReference type="FunFam" id="2.60.120.290:FF:000013">
    <property type="entry name" value="Membrane frizzled-related protein"/>
    <property type="match status" value="2"/>
</dbReference>
<evidence type="ECO:0000256" key="10">
    <source>
        <dbReference type="ARBA" id="ARBA00023049"/>
    </source>
</evidence>
<evidence type="ECO:0000256" key="1">
    <source>
        <dbReference type="ARBA" id="ARBA00004123"/>
    </source>
</evidence>
<dbReference type="Pfam" id="PF01400">
    <property type="entry name" value="Astacin"/>
    <property type="match status" value="1"/>
</dbReference>
<evidence type="ECO:0000256" key="14">
    <source>
        <dbReference type="ARBA" id="ARBA00023180"/>
    </source>
</evidence>
<dbReference type="CDD" id="cd00041">
    <property type="entry name" value="CUB"/>
    <property type="match status" value="5"/>
</dbReference>
<evidence type="ECO:0000256" key="6">
    <source>
        <dbReference type="ARBA" id="ARBA00022729"/>
    </source>
</evidence>
<dbReference type="InterPro" id="IPR000859">
    <property type="entry name" value="CUB_dom"/>
</dbReference>
<dbReference type="SMART" id="SM00042">
    <property type="entry name" value="CUB"/>
    <property type="match status" value="5"/>
</dbReference>
<dbReference type="FunFam" id="2.60.120.290:FF:000004">
    <property type="entry name" value="Metalloendopeptidase"/>
    <property type="match status" value="1"/>
</dbReference>
<keyword evidence="15 17" id="KW-0539">Nucleus</keyword>
<evidence type="ECO:0000256" key="7">
    <source>
        <dbReference type="ARBA" id="ARBA00022737"/>
    </source>
</evidence>